<organism evidence="1 2">
    <name type="scientific">Trichonephila inaurata madagascariensis</name>
    <dbReference type="NCBI Taxonomy" id="2747483"/>
    <lineage>
        <taxon>Eukaryota</taxon>
        <taxon>Metazoa</taxon>
        <taxon>Ecdysozoa</taxon>
        <taxon>Arthropoda</taxon>
        <taxon>Chelicerata</taxon>
        <taxon>Arachnida</taxon>
        <taxon>Araneae</taxon>
        <taxon>Araneomorphae</taxon>
        <taxon>Entelegynae</taxon>
        <taxon>Araneoidea</taxon>
        <taxon>Nephilidae</taxon>
        <taxon>Trichonephila</taxon>
        <taxon>Trichonephila inaurata</taxon>
    </lineage>
</organism>
<proteinExistence type="predicted"/>
<accession>A0A8X6IBM1</accession>
<protein>
    <submittedName>
        <fullName evidence="1">Uncharacterized protein</fullName>
    </submittedName>
</protein>
<dbReference type="EMBL" id="BMAV01025093">
    <property type="protein sequence ID" value="GFS38382.1"/>
    <property type="molecule type" value="Genomic_DNA"/>
</dbReference>
<gene>
    <name evidence="1" type="ORF">TNIN_327721</name>
</gene>
<dbReference type="Proteomes" id="UP000886998">
    <property type="component" value="Unassembled WGS sequence"/>
</dbReference>
<evidence type="ECO:0000313" key="2">
    <source>
        <dbReference type="Proteomes" id="UP000886998"/>
    </source>
</evidence>
<keyword evidence="2" id="KW-1185">Reference proteome</keyword>
<reference evidence="1" key="1">
    <citation type="submission" date="2020-08" db="EMBL/GenBank/DDBJ databases">
        <title>Multicomponent nature underlies the extraordinary mechanical properties of spider dragline silk.</title>
        <authorList>
            <person name="Kono N."/>
            <person name="Nakamura H."/>
            <person name="Mori M."/>
            <person name="Yoshida Y."/>
            <person name="Ohtoshi R."/>
            <person name="Malay A.D."/>
            <person name="Moran D.A.P."/>
            <person name="Tomita M."/>
            <person name="Numata K."/>
            <person name="Arakawa K."/>
        </authorList>
    </citation>
    <scope>NUCLEOTIDE SEQUENCE</scope>
</reference>
<name>A0A8X6IBM1_9ARAC</name>
<evidence type="ECO:0000313" key="1">
    <source>
        <dbReference type="EMBL" id="GFS38382.1"/>
    </source>
</evidence>
<dbReference type="OrthoDB" id="10318042at2759"/>
<comment type="caution">
    <text evidence="1">The sequence shown here is derived from an EMBL/GenBank/DDBJ whole genome shotgun (WGS) entry which is preliminary data.</text>
</comment>
<dbReference type="AlphaFoldDB" id="A0A8X6IBM1"/>
<sequence>MVVPLNARFVLDHRPLAFLDPICSLMFLSNHFWLYDAQSMSWQEENPKYSFLLWQEKQMFFSLSLKSSPVIMSSIYFHFILRRVMICPEEKERK</sequence>